<dbReference type="Proteomes" id="UP000012329">
    <property type="component" value="Unassembled WGS sequence"/>
</dbReference>
<sequence>MSFLIFKALSGLDLQIDETSWIETSFPGFEKLLESCINE</sequence>
<reference evidence="1 2" key="1">
    <citation type="submission" date="2013-02" db="EMBL/GenBank/DDBJ databases">
        <authorList>
            <person name="Harkins D.M."/>
            <person name="Durkin A.S."/>
            <person name="Brinkac L.M."/>
            <person name="Haft D.H."/>
            <person name="Selengut J.D."/>
            <person name="Sanka R."/>
            <person name="DePew J."/>
            <person name="Purushe J."/>
            <person name="Whelen A.C."/>
            <person name="Vinetz J.M."/>
            <person name="Sutton G.G."/>
            <person name="Nierman W.C."/>
            <person name="Fouts D.E."/>
        </authorList>
    </citation>
    <scope>NUCLEOTIDE SEQUENCE [LARGE SCALE GENOMIC DNA]</scope>
    <source>
        <strain evidence="1 2">2002000626</strain>
    </source>
</reference>
<evidence type="ECO:0000313" key="2">
    <source>
        <dbReference type="Proteomes" id="UP000012329"/>
    </source>
</evidence>
<name>A0A829DE82_LEPIR</name>
<gene>
    <name evidence="1" type="ORF">LEP1GSC029_3964</name>
</gene>
<evidence type="ECO:0000313" key="1">
    <source>
        <dbReference type="EMBL" id="EMY06716.1"/>
    </source>
</evidence>
<comment type="caution">
    <text evidence="1">The sequence shown here is derived from an EMBL/GenBank/DDBJ whole genome shotgun (WGS) entry which is preliminary data.</text>
</comment>
<organism evidence="1 2">
    <name type="scientific">Leptospira interrogans str. 2002000626</name>
    <dbReference type="NCBI Taxonomy" id="996803"/>
    <lineage>
        <taxon>Bacteria</taxon>
        <taxon>Pseudomonadati</taxon>
        <taxon>Spirochaetota</taxon>
        <taxon>Spirochaetia</taxon>
        <taxon>Leptospirales</taxon>
        <taxon>Leptospiraceae</taxon>
        <taxon>Leptospira</taxon>
    </lineage>
</organism>
<dbReference type="EMBL" id="AFJL02000022">
    <property type="protein sequence ID" value="EMY06716.1"/>
    <property type="molecule type" value="Genomic_DNA"/>
</dbReference>
<accession>A0A829DE82</accession>
<proteinExistence type="predicted"/>
<dbReference type="AlphaFoldDB" id="A0A829DE82"/>
<protein>
    <submittedName>
        <fullName evidence="1">Uncharacterized protein</fullName>
    </submittedName>
</protein>